<reference evidence="14 15" key="1">
    <citation type="journal article" date="2015" name="Genome Announc.">
        <title>Complete Genome Sequence of Sulfolobus solfataricus Strain 98/2 and Evolved Derivatives.</title>
        <authorList>
            <person name="McCarthy S."/>
            <person name="Gradnigo J."/>
            <person name="Johnson T."/>
            <person name="Payne S."/>
            <person name="Lipzen A."/>
            <person name="Martin J."/>
            <person name="Schackwitz W."/>
            <person name="Moriyama E."/>
            <person name="Blum P."/>
        </authorList>
    </citation>
    <scope>NUCLEOTIDE SEQUENCE [LARGE SCALE GENOMIC DNA]</scope>
    <source>
        <strain evidence="14">98/2 SULC</strain>
        <strain evidence="2">SARC-B</strain>
        <strain evidence="3">SARC-C</strain>
        <strain evidence="4 16">SULA</strain>
        <strain evidence="15">SULB</strain>
    </source>
</reference>
<dbReference type="Proteomes" id="UP000282269">
    <property type="component" value="Chromosome"/>
</dbReference>
<reference evidence="3" key="5">
    <citation type="submission" date="2018-10" db="EMBL/GenBank/DDBJ databases">
        <authorList>
            <person name="McCarthy S."/>
            <person name="Gradnigo J."/>
            <person name="Johnson T."/>
            <person name="Payne S."/>
            <person name="Lipzen A."/>
            <person name="Schackwitz W."/>
            <person name="Martin J."/>
            <person name="Moriyama E."/>
            <person name="Blum P."/>
        </authorList>
    </citation>
    <scope>NUCLEOTIDE SEQUENCE</scope>
    <source>
        <strain evidence="2">SARC-B</strain>
        <strain evidence="3">SARC-C</strain>
        <strain evidence="4">SULA</strain>
    </source>
</reference>
<reference evidence="18 19" key="4">
    <citation type="journal article" date="2018" name="Proc. Natl. Acad. Sci. U.S.A.">
        <title>Nonmutational mechanism of inheritance in the Archaeon Sulfolobus solfataricus.</title>
        <authorList>
            <person name="Payne S."/>
            <person name="McCarthy S."/>
            <person name="Johnson T."/>
            <person name="North E."/>
            <person name="Blum P."/>
        </authorList>
    </citation>
    <scope>NUCLEOTIDE SEQUENCE [LARGE SCALE GENOMIC DNA]</scope>
    <source>
        <strain evidence="6 18">SARC-H</strain>
        <strain evidence="7 22">SARC-I</strain>
        <strain evidence="9 23">SARC-N</strain>
        <strain evidence="10 24">SARC-O</strain>
        <strain evidence="11 19">SUL120</strain>
        <strain evidence="5 20">SULG</strain>
        <strain evidence="8 21">SULM</strain>
    </source>
</reference>
<dbReference type="Proteomes" id="UP000269431">
    <property type="component" value="Chromosome"/>
</dbReference>
<dbReference type="EMBL" id="CP033239">
    <property type="protein sequence ID" value="AZF79457.1"/>
    <property type="molecule type" value="Genomic_DNA"/>
</dbReference>
<gene>
    <name evidence="12" type="ORF">HFC64_01990</name>
    <name evidence="13" type="ORF">SSOP1_1594</name>
    <name evidence="4" type="ORF">SULA_2345</name>
    <name evidence="2" type="ORF">SULB_2346</name>
    <name evidence="3" type="ORF">SULC_2343</name>
    <name evidence="5" type="ORF">SULG_11870</name>
    <name evidence="6" type="ORF">SULH_11870</name>
    <name evidence="7" type="ORF">SULI_11870</name>
    <name evidence="8" type="ORF">SULM_11860</name>
    <name evidence="9" type="ORF">SULN_11860</name>
    <name evidence="10" type="ORF">SULO_11870</name>
    <name evidence="11" type="ORF">SULZ_11840</name>
</gene>
<dbReference type="EMBL" id="CP050869">
    <property type="protein sequence ID" value="QPG48875.1"/>
    <property type="molecule type" value="Genomic_DNA"/>
</dbReference>
<evidence type="ECO:0000313" key="2">
    <source>
        <dbReference type="EMBL" id="AKA74506.1"/>
    </source>
</evidence>
<evidence type="ECO:0000313" key="9">
    <source>
        <dbReference type="EMBL" id="AZF79457.1"/>
    </source>
</evidence>
<evidence type="ECO:0000313" key="18">
    <source>
        <dbReference type="Proteomes" id="UP000267993"/>
    </source>
</evidence>
<dbReference type="Proteomes" id="UP000278715">
    <property type="component" value="Chromosome"/>
</dbReference>
<dbReference type="CDD" id="cd05403">
    <property type="entry name" value="NT_KNTase_like"/>
    <property type="match status" value="1"/>
</dbReference>
<dbReference type="Proteomes" id="UP000267993">
    <property type="component" value="Chromosome"/>
</dbReference>
<evidence type="ECO:0000313" key="14">
    <source>
        <dbReference type="Proteomes" id="UP000033057"/>
    </source>
</evidence>
<evidence type="ECO:0000313" key="5">
    <source>
        <dbReference type="EMBL" id="AZF68987.1"/>
    </source>
</evidence>
<dbReference type="EMBL" id="CP033241">
    <property type="protein sequence ID" value="AZF84639.1"/>
    <property type="molecule type" value="Genomic_DNA"/>
</dbReference>
<dbReference type="Pfam" id="PF01909">
    <property type="entry name" value="NTP_transf_2"/>
    <property type="match status" value="1"/>
</dbReference>
<dbReference type="EMBL" id="CP011055">
    <property type="protein sequence ID" value="AKA74506.1"/>
    <property type="molecule type" value="Genomic_DNA"/>
</dbReference>
<name>A0A0E3KA11_SACSO</name>
<evidence type="ECO:0000313" key="19">
    <source>
        <dbReference type="Proteomes" id="UP000269431"/>
    </source>
</evidence>
<dbReference type="PANTHER" id="PTHR33933">
    <property type="entry name" value="NUCLEOTIDYLTRANSFERASE"/>
    <property type="match status" value="1"/>
</dbReference>
<dbReference type="Proteomes" id="UP000033085">
    <property type="component" value="Chromosome"/>
</dbReference>
<dbReference type="InterPro" id="IPR043519">
    <property type="entry name" value="NT_sf"/>
</dbReference>
<accession>A0A0E3KA11</accession>
<dbReference type="InterPro" id="IPR052548">
    <property type="entry name" value="Type_VII_TA_antitoxin"/>
</dbReference>
<evidence type="ECO:0000313" key="12">
    <source>
        <dbReference type="EMBL" id="QPG48875.1"/>
    </source>
</evidence>
<dbReference type="Proteomes" id="UP000033106">
    <property type="component" value="Chromosome"/>
</dbReference>
<dbReference type="PATRIC" id="fig|2287.6.peg.2459"/>
<sequence>MEKEIVEAFLKVYGDNLVSIVLFGSYARGDQRKDSDIDLLIVLDKIEDRYEVFKKFFEVEKILDLTVYKELRQKGYNPYVSPIFLDVEKATKFRPLYIDIVFDAKILYDKNDVMKNTFERVRKRLEELGAVRKKKGRIYYVILTKVKPGEVIKYE</sequence>
<evidence type="ECO:0000313" key="3">
    <source>
        <dbReference type="EMBL" id="AKA77202.1"/>
    </source>
</evidence>
<dbReference type="KEGG" id="ssol:SULB_2346"/>
<dbReference type="Proteomes" id="UP000076770">
    <property type="component" value="Chromosome i"/>
</dbReference>
<evidence type="ECO:0000313" key="25">
    <source>
        <dbReference type="Proteomes" id="UP000594632"/>
    </source>
</evidence>
<evidence type="ECO:0000313" key="16">
    <source>
        <dbReference type="Proteomes" id="UP000033106"/>
    </source>
</evidence>
<dbReference type="GO" id="GO:0016779">
    <property type="term" value="F:nucleotidyltransferase activity"/>
    <property type="evidence" value="ECO:0007669"/>
    <property type="project" value="InterPro"/>
</dbReference>
<evidence type="ECO:0000313" key="22">
    <source>
        <dbReference type="Proteomes" id="UP000275843"/>
    </source>
</evidence>
<evidence type="ECO:0000313" key="17">
    <source>
        <dbReference type="Proteomes" id="UP000076770"/>
    </source>
</evidence>
<evidence type="ECO:0000313" key="8">
    <source>
        <dbReference type="EMBL" id="AZF76850.1"/>
    </source>
</evidence>
<dbReference type="EMBL" id="CP011057">
    <property type="protein sequence ID" value="AKA79894.1"/>
    <property type="molecule type" value="Genomic_DNA"/>
</dbReference>
<reference evidence="17" key="2">
    <citation type="submission" date="2016-04" db="EMBL/GenBank/DDBJ databases">
        <authorList>
            <person name="Shah S.A."/>
            <person name="Garrett R.A."/>
        </authorList>
    </citation>
    <scope>NUCLEOTIDE SEQUENCE [LARGE SCALE GENOMIC DNA]</scope>
    <source>
        <strain evidence="17">ATCC 35091 / DSM 1616 / JCM 8930 / NBRC 15331 / P1</strain>
    </source>
</reference>
<evidence type="ECO:0000313" key="20">
    <source>
        <dbReference type="Proteomes" id="UP000273194"/>
    </source>
</evidence>
<dbReference type="RefSeq" id="WP_009993100.1">
    <property type="nucleotide sequence ID" value="NZ_CP011055.2"/>
</dbReference>
<dbReference type="Proteomes" id="UP000273443">
    <property type="component" value="Chromosome"/>
</dbReference>
<dbReference type="EMBL" id="LT549890">
    <property type="protein sequence ID" value="SAI85148.1"/>
    <property type="molecule type" value="Genomic_DNA"/>
</dbReference>
<dbReference type="KEGG" id="ssoa:SULA_2345"/>
<evidence type="ECO:0000313" key="4">
    <source>
        <dbReference type="EMBL" id="AKA79894.1"/>
    </source>
</evidence>
<evidence type="ECO:0000313" key="10">
    <source>
        <dbReference type="EMBL" id="AZF82062.1"/>
    </source>
</evidence>
<dbReference type="AlphaFoldDB" id="A0A0E3KA11"/>
<dbReference type="Proteomes" id="UP000033057">
    <property type="component" value="Chromosome"/>
</dbReference>
<dbReference type="EMBL" id="CP033236">
    <property type="protein sequence ID" value="AZF71607.1"/>
    <property type="molecule type" value="Genomic_DNA"/>
</dbReference>
<dbReference type="PANTHER" id="PTHR33933:SF1">
    <property type="entry name" value="PROTEIN ADENYLYLTRANSFERASE MNTA-RELATED"/>
    <property type="match status" value="1"/>
</dbReference>
<dbReference type="GeneID" id="1454477"/>
<dbReference type="InterPro" id="IPR002934">
    <property type="entry name" value="Polymerase_NTP_transf_dom"/>
</dbReference>
<dbReference type="EMBL" id="CP033235">
    <property type="protein sequence ID" value="AZF68987.1"/>
    <property type="molecule type" value="Genomic_DNA"/>
</dbReference>
<dbReference type="Gene3D" id="3.30.460.10">
    <property type="entry name" value="Beta Polymerase, domain 2"/>
    <property type="match status" value="1"/>
</dbReference>
<evidence type="ECO:0000313" key="11">
    <source>
        <dbReference type="EMBL" id="AZF84639.1"/>
    </source>
</evidence>
<dbReference type="OrthoDB" id="9287at2157"/>
<dbReference type="EMBL" id="CP033240">
    <property type="protein sequence ID" value="AZF82062.1"/>
    <property type="molecule type" value="Genomic_DNA"/>
</dbReference>
<dbReference type="Proteomes" id="UP000275843">
    <property type="component" value="Chromosome"/>
</dbReference>
<dbReference type="SUPFAM" id="SSF81301">
    <property type="entry name" value="Nucleotidyltransferase"/>
    <property type="match status" value="1"/>
</dbReference>
<dbReference type="Proteomes" id="UP000273194">
    <property type="component" value="Chromosome"/>
</dbReference>
<evidence type="ECO:0000313" key="24">
    <source>
        <dbReference type="Proteomes" id="UP000282269"/>
    </source>
</evidence>
<dbReference type="GeneID" id="44130287"/>
<dbReference type="Proteomes" id="UP000594632">
    <property type="component" value="Chromosome"/>
</dbReference>
<dbReference type="OMA" id="CRHERTK"/>
<proteinExistence type="predicted"/>
<evidence type="ECO:0000313" key="7">
    <source>
        <dbReference type="EMBL" id="AZF74227.1"/>
    </source>
</evidence>
<dbReference type="EMBL" id="CP033237">
    <property type="protein sequence ID" value="AZF74227.1"/>
    <property type="molecule type" value="Genomic_DNA"/>
</dbReference>
<evidence type="ECO:0000313" key="13">
    <source>
        <dbReference type="EMBL" id="SAI85148.1"/>
    </source>
</evidence>
<organism evidence="3 14">
    <name type="scientific">Saccharolobus solfataricus</name>
    <name type="common">Sulfolobus solfataricus</name>
    <dbReference type="NCBI Taxonomy" id="2287"/>
    <lineage>
        <taxon>Archaea</taxon>
        <taxon>Thermoproteota</taxon>
        <taxon>Thermoprotei</taxon>
        <taxon>Sulfolobales</taxon>
        <taxon>Sulfolobaceae</taxon>
        <taxon>Saccharolobus</taxon>
    </lineage>
</organism>
<feature type="domain" description="Polymerase nucleotidyl transferase" evidence="1">
    <location>
        <begin position="4"/>
        <end position="106"/>
    </location>
</feature>
<dbReference type="EMBL" id="CP033238">
    <property type="protein sequence ID" value="AZF76850.1"/>
    <property type="molecule type" value="Genomic_DNA"/>
</dbReference>
<keyword evidence="3" id="KW-0808">Transferase</keyword>
<dbReference type="EMBL" id="CP011056">
    <property type="protein sequence ID" value="AKA77202.1"/>
    <property type="molecule type" value="Genomic_DNA"/>
</dbReference>
<dbReference type="KEGG" id="ssof:SULC_2343"/>
<reference evidence="12 25" key="6">
    <citation type="journal article" date="2020" name="Nat. Commun.">
        <title>The structures of two archaeal type IV pili illuminate evolutionary relationships.</title>
        <authorList>
            <person name="Wang F."/>
            <person name="Baquero D.P."/>
            <person name="Su Z."/>
            <person name="Beltran L.C."/>
            <person name="Prangishvili D."/>
            <person name="Krupovic M."/>
            <person name="Egelman E.H."/>
        </authorList>
    </citation>
    <scope>NUCLEOTIDE SEQUENCE [LARGE SCALE GENOMIC DNA]</scope>
    <source>
        <strain evidence="12 25">POZ149</strain>
    </source>
</reference>
<evidence type="ECO:0000259" key="1">
    <source>
        <dbReference type="Pfam" id="PF01909"/>
    </source>
</evidence>
<evidence type="ECO:0000313" key="6">
    <source>
        <dbReference type="EMBL" id="AZF71607.1"/>
    </source>
</evidence>
<evidence type="ECO:0000313" key="23">
    <source>
        <dbReference type="Proteomes" id="UP000278715"/>
    </source>
</evidence>
<reference evidence="13" key="3">
    <citation type="submission" date="2016-04" db="EMBL/GenBank/DDBJ databases">
        <authorList>
            <person name="Evans L.H."/>
            <person name="Alamgir A."/>
            <person name="Owens N."/>
            <person name="Weber N.D."/>
            <person name="Virtaneva K."/>
            <person name="Barbian K."/>
            <person name="Babar A."/>
            <person name="Rosenke K."/>
        </authorList>
    </citation>
    <scope>NUCLEOTIDE SEQUENCE</scope>
    <source>
        <strain evidence="13">P1</strain>
    </source>
</reference>
<evidence type="ECO:0000313" key="21">
    <source>
        <dbReference type="Proteomes" id="UP000273443"/>
    </source>
</evidence>
<protein>
    <submittedName>
        <fullName evidence="13">DNA polymerase</fullName>
    </submittedName>
    <submittedName>
        <fullName evidence="3">Nucleotidyltransferase domain-containing protein</fullName>
    </submittedName>
</protein>
<evidence type="ECO:0000313" key="15">
    <source>
        <dbReference type="Proteomes" id="UP000033085"/>
    </source>
</evidence>